<feature type="region of interest" description="Disordered" evidence="1">
    <location>
        <begin position="370"/>
        <end position="395"/>
    </location>
</feature>
<dbReference type="KEGG" id="pfy:PFICI_06876"/>
<dbReference type="OrthoDB" id="10592273at2759"/>
<dbReference type="HOGENOM" id="CLU_572515_0_0_1"/>
<reference evidence="3" key="1">
    <citation type="journal article" date="2015" name="BMC Genomics">
        <title>Genomic and transcriptomic analysis of the endophytic fungus Pestalotiopsis fici reveals its lifestyle and high potential for synthesis of natural products.</title>
        <authorList>
            <person name="Wang X."/>
            <person name="Zhang X."/>
            <person name="Liu L."/>
            <person name="Xiang M."/>
            <person name="Wang W."/>
            <person name="Sun X."/>
            <person name="Che Y."/>
            <person name="Guo L."/>
            <person name="Liu G."/>
            <person name="Guo L."/>
            <person name="Wang C."/>
            <person name="Yin W.B."/>
            <person name="Stadler M."/>
            <person name="Zhang X."/>
            <person name="Liu X."/>
        </authorList>
    </citation>
    <scope>NUCLEOTIDE SEQUENCE [LARGE SCALE GENOMIC DNA]</scope>
    <source>
        <strain evidence="3">W106-1 / CGMCC3.15140</strain>
    </source>
</reference>
<sequence length="477" mass="55950">MSRIIPTLDAEQALDTLNIIVQPADVVNGDFCSDWLTFQCLGSDYTWTFFGVRDLDDPKITELIGISLIRTVTVDVRAIAPTNSQIIYQWTKLRDVAWILLRLLFRFNQLSIRLHDNQPMPRHARRVFREERFAMHVEDLYIQCDCNFLSLVSMALILPIIMELRQQRNLAEAQPRIEIIDGLDLNMAGTQSSPVAGSKYRVFDMEHPSRYLPGHDIVCQALWPRSDVYYQADDLPDMFSQLTKFHADIDDAVDEIKGIEGNLLRRERMRLHETSDRSCLSSEAQEKLQVWSRERRDRHLRIMLDPHERELPRMMVRDAWDRLPRQEISPHQLEPHERDRMRERWKQDYWADLYPRGIPPLQPLYDSLLEKASSPPEEDSQWSGEESPESSEPIAVEPVLMVTAPEPLIASIEPCEVSISEMTRRHRWDILNSHLNKPIWEREPESEGTGPESPLHRLHRRYRLVFANRQRIASLRR</sequence>
<organism evidence="2 3">
    <name type="scientific">Pestalotiopsis fici (strain W106-1 / CGMCC3.15140)</name>
    <dbReference type="NCBI Taxonomy" id="1229662"/>
    <lineage>
        <taxon>Eukaryota</taxon>
        <taxon>Fungi</taxon>
        <taxon>Dikarya</taxon>
        <taxon>Ascomycota</taxon>
        <taxon>Pezizomycotina</taxon>
        <taxon>Sordariomycetes</taxon>
        <taxon>Xylariomycetidae</taxon>
        <taxon>Amphisphaeriales</taxon>
        <taxon>Sporocadaceae</taxon>
        <taxon>Pestalotiopsis</taxon>
    </lineage>
</organism>
<accession>W3X767</accession>
<protein>
    <submittedName>
        <fullName evidence="2">Uncharacterized protein</fullName>
    </submittedName>
</protein>
<evidence type="ECO:0000313" key="2">
    <source>
        <dbReference type="EMBL" id="ETS81874.1"/>
    </source>
</evidence>
<keyword evidence="3" id="KW-1185">Reference proteome</keyword>
<evidence type="ECO:0000313" key="3">
    <source>
        <dbReference type="Proteomes" id="UP000030651"/>
    </source>
</evidence>
<dbReference type="EMBL" id="KI912112">
    <property type="protein sequence ID" value="ETS81874.1"/>
    <property type="molecule type" value="Genomic_DNA"/>
</dbReference>
<dbReference type="AlphaFoldDB" id="W3X767"/>
<gene>
    <name evidence="2" type="ORF">PFICI_06876</name>
</gene>
<proteinExistence type="predicted"/>
<dbReference type="Proteomes" id="UP000030651">
    <property type="component" value="Unassembled WGS sequence"/>
</dbReference>
<name>W3X767_PESFW</name>
<evidence type="ECO:0000256" key="1">
    <source>
        <dbReference type="SAM" id="MobiDB-lite"/>
    </source>
</evidence>
<dbReference type="GeneID" id="19271889"/>
<dbReference type="RefSeq" id="XP_007833648.1">
    <property type="nucleotide sequence ID" value="XM_007835457.1"/>
</dbReference>
<dbReference type="InParanoid" id="W3X767"/>